<dbReference type="AlphaFoldDB" id="A0AAQ4R0Z6"/>
<evidence type="ECO:0000313" key="2">
    <source>
        <dbReference type="Ensembl" id="ENSGACP00000057276.1"/>
    </source>
</evidence>
<keyword evidence="1" id="KW-1133">Transmembrane helix</keyword>
<accession>A0AAQ4R0Z6</accession>
<dbReference type="Proteomes" id="UP000007635">
    <property type="component" value="Unassembled WGS sequence"/>
</dbReference>
<protein>
    <submittedName>
        <fullName evidence="2">Uncharacterized protein</fullName>
    </submittedName>
</protein>
<reference evidence="2 3" key="1">
    <citation type="journal article" date="2021" name="G3 (Bethesda)">
        <title>Improved contiguity of the threespine stickleback genome using long-read sequencing.</title>
        <authorList>
            <person name="Nath S."/>
            <person name="Shaw D.E."/>
            <person name="White M.A."/>
        </authorList>
    </citation>
    <scope>NUCLEOTIDE SEQUENCE [LARGE SCALE GENOMIC DNA]</scope>
    <source>
        <strain evidence="2 3">Lake Benthic</strain>
    </source>
</reference>
<keyword evidence="1" id="KW-0812">Transmembrane</keyword>
<dbReference type="Ensembl" id="ENSGACT00000046318.1">
    <property type="protein sequence ID" value="ENSGACP00000057276.1"/>
    <property type="gene ID" value="ENSGACG00000034858.1"/>
</dbReference>
<evidence type="ECO:0000313" key="3">
    <source>
        <dbReference type="Proteomes" id="UP000007635"/>
    </source>
</evidence>
<keyword evidence="3" id="KW-1185">Reference proteome</keyword>
<sequence length="129" mass="15182">CDSTLQKFITNIHHIKKRFILQFITNIHHIKKRFILQFITNIYHIKKRFILQFITNIHHTKKRFVLPFITAYLAVGELAVLEVVLWVQRADAGVRVVEGVFTDAVWETLLKKTFSNEVLESSSSQRSLF</sequence>
<name>A0AAQ4R0Z6_GASAC</name>
<reference evidence="2" key="3">
    <citation type="submission" date="2025-09" db="UniProtKB">
        <authorList>
            <consortium name="Ensembl"/>
        </authorList>
    </citation>
    <scope>IDENTIFICATION</scope>
</reference>
<organism evidence="2 3">
    <name type="scientific">Gasterosteus aculeatus aculeatus</name>
    <name type="common">three-spined stickleback</name>
    <dbReference type="NCBI Taxonomy" id="481459"/>
    <lineage>
        <taxon>Eukaryota</taxon>
        <taxon>Metazoa</taxon>
        <taxon>Chordata</taxon>
        <taxon>Craniata</taxon>
        <taxon>Vertebrata</taxon>
        <taxon>Euteleostomi</taxon>
        <taxon>Actinopterygii</taxon>
        <taxon>Neopterygii</taxon>
        <taxon>Teleostei</taxon>
        <taxon>Neoteleostei</taxon>
        <taxon>Acanthomorphata</taxon>
        <taxon>Eupercaria</taxon>
        <taxon>Perciformes</taxon>
        <taxon>Cottioidei</taxon>
        <taxon>Gasterosteales</taxon>
        <taxon>Gasterosteidae</taxon>
        <taxon>Gasterosteus</taxon>
    </lineage>
</organism>
<reference evidence="2" key="2">
    <citation type="submission" date="2025-08" db="UniProtKB">
        <authorList>
            <consortium name="Ensembl"/>
        </authorList>
    </citation>
    <scope>IDENTIFICATION</scope>
</reference>
<proteinExistence type="predicted"/>
<evidence type="ECO:0000256" key="1">
    <source>
        <dbReference type="SAM" id="Phobius"/>
    </source>
</evidence>
<keyword evidence="1" id="KW-0472">Membrane</keyword>
<feature type="transmembrane region" description="Helical" evidence="1">
    <location>
        <begin position="64"/>
        <end position="87"/>
    </location>
</feature>